<dbReference type="Pfam" id="PF09950">
    <property type="entry name" value="Major_capside"/>
    <property type="match status" value="1"/>
</dbReference>
<evidence type="ECO:0000313" key="1">
    <source>
        <dbReference type="EMBL" id="WMW66654.1"/>
    </source>
</evidence>
<dbReference type="PIRSF" id="PIRSF029202">
    <property type="entry name" value="UCP029202"/>
    <property type="match status" value="1"/>
</dbReference>
<evidence type="ECO:0000313" key="2">
    <source>
        <dbReference type="Proteomes" id="UP001180616"/>
    </source>
</evidence>
<dbReference type="EMBL" id="CP133659">
    <property type="protein sequence ID" value="WMW66654.1"/>
    <property type="molecule type" value="Genomic_DNA"/>
</dbReference>
<keyword evidence="2" id="KW-1185">Reference proteome</keyword>
<name>A0ABY9R4J1_9BACT</name>
<dbReference type="InterPro" id="IPR020049">
    <property type="entry name" value="Major_capsid-like"/>
</dbReference>
<sequence>MAFTYDRRTIDSAGAFMVGELEKLDRTLHMPLAAVTWNRDMDLRGDVTIADEASSFTLTAFAAAGGVNPGGKNWIGKNSSEIAGIALDIGKTAQPLRLWGMELGYTIPELAAAEQLGRPLDAQKYEGIKLKHNMDVDEMVYVGDDMLGVTGLCNNAGIAPENVTTDWETATPDQILDDINGLLEKGWAQTGYSVCPARVLLAPVPFARLSRPISAAGSMSILQYVAEQSIANGLNGKPLEIAPVKWLTGRGVAGKNRAVAYTRSEQYVRYPLVPLQRTPLEYRGIHQLCVYFGRLGELEIVYPETISYADGM</sequence>
<accession>A0ABY9R4J1</accession>
<reference evidence="1" key="1">
    <citation type="submission" date="2023-09" db="EMBL/GenBank/DDBJ databases">
        <authorList>
            <consortium name="CW5 consortium"/>
            <person name="Lu C.-W."/>
        </authorList>
    </citation>
    <scope>NUCLEOTIDE SEQUENCE</scope>
    <source>
        <strain evidence="1">KPS</strain>
    </source>
</reference>
<dbReference type="RefSeq" id="WP_309542518.1">
    <property type="nucleotide sequence ID" value="NZ_CP133659.1"/>
</dbReference>
<organism evidence="1 2">
    <name type="scientific">Nitratidesulfovibrio liaohensis</name>
    <dbReference type="NCBI Taxonomy" id="2604158"/>
    <lineage>
        <taxon>Bacteria</taxon>
        <taxon>Pseudomonadati</taxon>
        <taxon>Thermodesulfobacteriota</taxon>
        <taxon>Desulfovibrionia</taxon>
        <taxon>Desulfovibrionales</taxon>
        <taxon>Desulfovibrionaceae</taxon>
        <taxon>Nitratidesulfovibrio</taxon>
    </lineage>
</organism>
<protein>
    <submittedName>
        <fullName evidence="1">DUF2184 domain-containing protein</fullName>
    </submittedName>
</protein>
<dbReference type="Proteomes" id="UP001180616">
    <property type="component" value="Chromosome"/>
</dbReference>
<proteinExistence type="predicted"/>
<gene>
    <name evidence="1" type="ORF">KPS_001258</name>
</gene>